<dbReference type="VEuPathDB" id="VectorBase:ADIR011033"/>
<accession>A0A182NTP2</accession>
<reference evidence="3" key="1">
    <citation type="submission" date="2013-03" db="EMBL/GenBank/DDBJ databases">
        <title>The Genome Sequence of Anopheles dirus WRAIR2.</title>
        <authorList>
            <consortium name="The Broad Institute Genomics Platform"/>
            <person name="Neafsey D.E."/>
            <person name="Walton C."/>
            <person name="Walker B."/>
            <person name="Young S.K."/>
            <person name="Zeng Q."/>
            <person name="Gargeya S."/>
            <person name="Fitzgerald M."/>
            <person name="Haas B."/>
            <person name="Abouelleil A."/>
            <person name="Allen A.W."/>
            <person name="Alvarado L."/>
            <person name="Arachchi H.M."/>
            <person name="Berlin A.M."/>
            <person name="Chapman S.B."/>
            <person name="Gainer-Dewar J."/>
            <person name="Goldberg J."/>
            <person name="Griggs A."/>
            <person name="Gujja S."/>
            <person name="Hansen M."/>
            <person name="Howarth C."/>
            <person name="Imamovic A."/>
            <person name="Ireland A."/>
            <person name="Larimer J."/>
            <person name="McCowan C."/>
            <person name="Murphy C."/>
            <person name="Pearson M."/>
            <person name="Poon T.W."/>
            <person name="Priest M."/>
            <person name="Roberts A."/>
            <person name="Saif S."/>
            <person name="Shea T."/>
            <person name="Sisk P."/>
            <person name="Sykes S."/>
            <person name="Wortman J."/>
            <person name="Nusbaum C."/>
            <person name="Birren B."/>
        </authorList>
    </citation>
    <scope>NUCLEOTIDE SEQUENCE [LARGE SCALE GENOMIC DNA]</scope>
    <source>
        <strain evidence="3">WRAIR2</strain>
    </source>
</reference>
<protein>
    <submittedName>
        <fullName evidence="2">Uncharacterized protein</fullName>
    </submittedName>
</protein>
<dbReference type="AlphaFoldDB" id="A0A182NTP2"/>
<dbReference type="EnsemblMetazoa" id="ADIR011033-RA">
    <property type="protein sequence ID" value="ADIR011033-PA"/>
    <property type="gene ID" value="ADIR011033"/>
</dbReference>
<organism evidence="2 3">
    <name type="scientific">Anopheles dirus</name>
    <dbReference type="NCBI Taxonomy" id="7168"/>
    <lineage>
        <taxon>Eukaryota</taxon>
        <taxon>Metazoa</taxon>
        <taxon>Ecdysozoa</taxon>
        <taxon>Arthropoda</taxon>
        <taxon>Hexapoda</taxon>
        <taxon>Insecta</taxon>
        <taxon>Pterygota</taxon>
        <taxon>Neoptera</taxon>
        <taxon>Endopterygota</taxon>
        <taxon>Diptera</taxon>
        <taxon>Nematocera</taxon>
        <taxon>Culicoidea</taxon>
        <taxon>Culicidae</taxon>
        <taxon>Anophelinae</taxon>
        <taxon>Anopheles</taxon>
    </lineage>
</organism>
<evidence type="ECO:0000313" key="3">
    <source>
        <dbReference type="Proteomes" id="UP000075884"/>
    </source>
</evidence>
<evidence type="ECO:0000256" key="1">
    <source>
        <dbReference type="SAM" id="MobiDB-lite"/>
    </source>
</evidence>
<evidence type="ECO:0000313" key="2">
    <source>
        <dbReference type="EnsemblMetazoa" id="ADIR011033-PA"/>
    </source>
</evidence>
<dbReference type="Proteomes" id="UP000075884">
    <property type="component" value="Unassembled WGS sequence"/>
</dbReference>
<feature type="compositionally biased region" description="Low complexity" evidence="1">
    <location>
        <begin position="50"/>
        <end position="74"/>
    </location>
</feature>
<proteinExistence type="predicted"/>
<feature type="region of interest" description="Disordered" evidence="1">
    <location>
        <begin position="34"/>
        <end position="80"/>
    </location>
</feature>
<keyword evidence="3" id="KW-1185">Reference proteome</keyword>
<reference evidence="2" key="2">
    <citation type="submission" date="2020-05" db="UniProtKB">
        <authorList>
            <consortium name="EnsemblMetazoa"/>
        </authorList>
    </citation>
    <scope>IDENTIFICATION</scope>
    <source>
        <strain evidence="2">WRAIR2</strain>
    </source>
</reference>
<sequence length="80" mass="8663">MQRSLAPLSNDVDQMEEMEAIGLVGCNHAVTVTVLPPPAFTDHPEPRQASNDSEPSVESNESNSASNESPNARETQTENR</sequence>
<name>A0A182NTP2_9DIPT</name>